<keyword evidence="5" id="KW-1015">Disulfide bond</keyword>
<dbReference type="PRINTS" id="PR00794">
    <property type="entry name" value="RIBONUCLEASE"/>
</dbReference>
<feature type="chain" id="PRO_5003032042" description="Ribonuclease A-domain domain-containing protein" evidence="6">
    <location>
        <begin position="17"/>
        <end position="143"/>
    </location>
</feature>
<evidence type="ECO:0000256" key="2">
    <source>
        <dbReference type="ARBA" id="ARBA00005600"/>
    </source>
</evidence>
<comment type="subcellular location">
    <subcellularLocation>
        <location evidence="1">Secreted</location>
    </subcellularLocation>
</comment>
<organism evidence="8">
    <name type="scientific">Ailuropoda melanoleuca</name>
    <name type="common">Giant panda</name>
    <dbReference type="NCBI Taxonomy" id="9646"/>
    <lineage>
        <taxon>Eukaryota</taxon>
        <taxon>Metazoa</taxon>
        <taxon>Chordata</taxon>
        <taxon>Craniata</taxon>
        <taxon>Vertebrata</taxon>
        <taxon>Euteleostomi</taxon>
        <taxon>Mammalia</taxon>
        <taxon>Eutheria</taxon>
        <taxon>Laurasiatheria</taxon>
        <taxon>Carnivora</taxon>
        <taxon>Caniformia</taxon>
        <taxon>Ursidae</taxon>
        <taxon>Ailuropoda</taxon>
    </lineage>
</organism>
<evidence type="ECO:0000256" key="3">
    <source>
        <dbReference type="ARBA" id="ARBA00022525"/>
    </source>
</evidence>
<feature type="signal peptide" evidence="6">
    <location>
        <begin position="1"/>
        <end position="16"/>
    </location>
</feature>
<dbReference type="Gene3D" id="3.10.130.10">
    <property type="entry name" value="Ribonuclease A-like domain"/>
    <property type="match status" value="1"/>
</dbReference>
<comment type="similarity">
    <text evidence="2">Belongs to the pancreatic ribonuclease family.</text>
</comment>
<dbReference type="GO" id="GO:0005615">
    <property type="term" value="C:extracellular space"/>
    <property type="evidence" value="ECO:0007669"/>
    <property type="project" value="TreeGrafter"/>
</dbReference>
<dbReference type="GO" id="GO:0050829">
    <property type="term" value="P:defense response to Gram-negative bacterium"/>
    <property type="evidence" value="ECO:0007669"/>
    <property type="project" value="TreeGrafter"/>
</dbReference>
<feature type="non-terminal residue" evidence="8">
    <location>
        <position position="143"/>
    </location>
</feature>
<dbReference type="InterPro" id="IPR001427">
    <property type="entry name" value="RNaseA"/>
</dbReference>
<dbReference type="CDD" id="cd06265">
    <property type="entry name" value="RNase_A_canonical"/>
    <property type="match status" value="1"/>
</dbReference>
<dbReference type="GO" id="GO:0019731">
    <property type="term" value="P:antibacterial humoral response"/>
    <property type="evidence" value="ECO:0007669"/>
    <property type="project" value="TreeGrafter"/>
</dbReference>
<dbReference type="GO" id="GO:0003676">
    <property type="term" value="F:nucleic acid binding"/>
    <property type="evidence" value="ECO:0007669"/>
    <property type="project" value="InterPro"/>
</dbReference>
<evidence type="ECO:0000256" key="5">
    <source>
        <dbReference type="ARBA" id="ARBA00023157"/>
    </source>
</evidence>
<dbReference type="AlphaFoldDB" id="D2I8F8"/>
<dbReference type="PANTHER" id="PTHR11437">
    <property type="entry name" value="RIBONUCLEASE"/>
    <property type="match status" value="1"/>
</dbReference>
<feature type="non-terminal residue" evidence="8">
    <location>
        <position position="1"/>
    </location>
</feature>
<dbReference type="Pfam" id="PF00074">
    <property type="entry name" value="RnaseA"/>
    <property type="match status" value="1"/>
</dbReference>
<name>D2I8F8_AILME</name>
<gene>
    <name evidence="8" type="ORF">PANDA_022362</name>
</gene>
<keyword evidence="3" id="KW-0964">Secreted</keyword>
<dbReference type="InterPro" id="IPR023412">
    <property type="entry name" value="RNaseA_domain"/>
</dbReference>
<accession>D2I8F8</accession>
<dbReference type="InterPro" id="IPR036816">
    <property type="entry name" value="RNaseA-like_dom_sf"/>
</dbReference>
<evidence type="ECO:0000256" key="1">
    <source>
        <dbReference type="ARBA" id="ARBA00004613"/>
    </source>
</evidence>
<evidence type="ECO:0000256" key="4">
    <source>
        <dbReference type="ARBA" id="ARBA00022729"/>
    </source>
</evidence>
<dbReference type="PANTHER" id="PTHR11437:SF4">
    <property type="entry name" value="RIBONUCLEASE K6"/>
    <property type="match status" value="1"/>
</dbReference>
<sequence length="143" mass="16276">FPVLLMLLGSWEPVHPLCHCGQPSASVQTFILRHLRAGPLQCNDAMRLVNLSNRTCMRQNTFLHDTFRNVADTCGWPNRICRNGQDKCHLSANRINMTHCYHTGGRYPNCSYRTIPRQGLYTVACDPRQPGFDANCLFPVELD</sequence>
<reference evidence="8" key="1">
    <citation type="journal article" date="2010" name="Nature">
        <title>The sequence and de novo assembly of the giant panda genome.</title>
        <authorList>
            <person name="Li R."/>
            <person name="Fan W."/>
            <person name="Tian G."/>
            <person name="Zhu H."/>
            <person name="He L."/>
            <person name="Cai J."/>
            <person name="Huang Q."/>
            <person name="Cai Q."/>
            <person name="Li B."/>
            <person name="Bai Y."/>
            <person name="Zhang Z."/>
            <person name="Zhang Y."/>
            <person name="Wang W."/>
            <person name="Li J."/>
            <person name="Wei F."/>
            <person name="Li H."/>
            <person name="Jian M."/>
            <person name="Li J."/>
            <person name="Zhang Z."/>
            <person name="Nielsen R."/>
            <person name="Li D."/>
            <person name="Gu W."/>
            <person name="Yang Z."/>
            <person name="Xuan Z."/>
            <person name="Ryder O.A."/>
            <person name="Leung F.C."/>
            <person name="Zhou Y."/>
            <person name="Cao J."/>
            <person name="Sun X."/>
            <person name="Fu Y."/>
            <person name="Fang X."/>
            <person name="Guo X."/>
            <person name="Wang B."/>
            <person name="Hou R."/>
            <person name="Shen F."/>
            <person name="Mu B."/>
            <person name="Ni P."/>
            <person name="Lin R."/>
            <person name="Qian W."/>
            <person name="Wang G."/>
            <person name="Yu C."/>
            <person name="Nie W."/>
            <person name="Wang J."/>
            <person name="Wu Z."/>
            <person name="Liang H."/>
            <person name="Min J."/>
            <person name="Wu Q."/>
            <person name="Cheng S."/>
            <person name="Ruan J."/>
            <person name="Wang M."/>
            <person name="Shi Z."/>
            <person name="Wen M."/>
            <person name="Liu B."/>
            <person name="Ren X."/>
            <person name="Zheng H."/>
            <person name="Dong D."/>
            <person name="Cook K."/>
            <person name="Shan G."/>
            <person name="Zhang H."/>
            <person name="Kosiol C."/>
            <person name="Xie X."/>
            <person name="Lu Z."/>
            <person name="Zheng H."/>
            <person name="Li Y."/>
            <person name="Steiner C.C."/>
            <person name="Lam T.T."/>
            <person name="Lin S."/>
            <person name="Zhang Q."/>
            <person name="Li G."/>
            <person name="Tian J."/>
            <person name="Gong T."/>
            <person name="Liu H."/>
            <person name="Zhang D."/>
            <person name="Fang L."/>
            <person name="Ye C."/>
            <person name="Zhang J."/>
            <person name="Hu W."/>
            <person name="Xu A."/>
            <person name="Ren Y."/>
            <person name="Zhang G."/>
            <person name="Bruford M.W."/>
            <person name="Li Q."/>
            <person name="Ma L."/>
            <person name="Guo Y."/>
            <person name="An N."/>
            <person name="Hu Y."/>
            <person name="Zheng Y."/>
            <person name="Shi Y."/>
            <person name="Li Z."/>
            <person name="Liu Q."/>
            <person name="Chen Y."/>
            <person name="Zhao J."/>
            <person name="Qu N."/>
            <person name="Zhao S."/>
            <person name="Tian F."/>
            <person name="Wang X."/>
            <person name="Wang H."/>
            <person name="Xu L."/>
            <person name="Liu X."/>
            <person name="Vinar T."/>
            <person name="Wang Y."/>
            <person name="Lam T.W."/>
            <person name="Yiu S.M."/>
            <person name="Liu S."/>
            <person name="Zhang H."/>
            <person name="Li D."/>
            <person name="Huang Y."/>
            <person name="Wang X."/>
            <person name="Yang G."/>
            <person name="Jiang Z."/>
            <person name="Wang J."/>
            <person name="Qin N."/>
            <person name="Li L."/>
            <person name="Li J."/>
            <person name="Bolund L."/>
            <person name="Kristiansen K."/>
            <person name="Wong G.K."/>
            <person name="Olson M."/>
            <person name="Zhang X."/>
            <person name="Li S."/>
            <person name="Yang H."/>
            <person name="Wang J."/>
            <person name="Wang J."/>
        </authorList>
    </citation>
    <scope>NUCLEOTIDE SEQUENCE [LARGE SCALE GENOMIC DNA]</scope>
</reference>
<protein>
    <recommendedName>
        <fullName evidence="7">Ribonuclease A-domain domain-containing protein</fullName>
    </recommendedName>
</protein>
<dbReference type="GO" id="GO:0061844">
    <property type="term" value="P:antimicrobial humoral immune response mediated by antimicrobial peptide"/>
    <property type="evidence" value="ECO:0007669"/>
    <property type="project" value="TreeGrafter"/>
</dbReference>
<dbReference type="SMART" id="SM00092">
    <property type="entry name" value="RNAse_Pc"/>
    <property type="match status" value="1"/>
</dbReference>
<dbReference type="HOGENOM" id="CLU_117006_0_1_1"/>
<evidence type="ECO:0000313" key="8">
    <source>
        <dbReference type="EMBL" id="EFB24664.1"/>
    </source>
</evidence>
<dbReference type="SUPFAM" id="SSF54076">
    <property type="entry name" value="RNase A-like"/>
    <property type="match status" value="1"/>
</dbReference>
<evidence type="ECO:0000259" key="7">
    <source>
        <dbReference type="SMART" id="SM00092"/>
    </source>
</evidence>
<dbReference type="EMBL" id="GL196462">
    <property type="protein sequence ID" value="EFB24664.1"/>
    <property type="molecule type" value="Genomic_DNA"/>
</dbReference>
<dbReference type="GO" id="GO:0050830">
    <property type="term" value="P:defense response to Gram-positive bacterium"/>
    <property type="evidence" value="ECO:0007669"/>
    <property type="project" value="TreeGrafter"/>
</dbReference>
<evidence type="ECO:0000256" key="6">
    <source>
        <dbReference type="SAM" id="SignalP"/>
    </source>
</evidence>
<proteinExistence type="inferred from homology"/>
<dbReference type="GO" id="GO:0045087">
    <property type="term" value="P:innate immune response"/>
    <property type="evidence" value="ECO:0007669"/>
    <property type="project" value="TreeGrafter"/>
</dbReference>
<dbReference type="GO" id="GO:0004540">
    <property type="term" value="F:RNA nuclease activity"/>
    <property type="evidence" value="ECO:0007669"/>
    <property type="project" value="TreeGrafter"/>
</dbReference>
<feature type="domain" description="Ribonuclease A-domain" evidence="7">
    <location>
        <begin position="23"/>
        <end position="136"/>
    </location>
</feature>
<keyword evidence="4 6" id="KW-0732">Signal</keyword>
<dbReference type="InParanoid" id="D2I8F8"/>